<dbReference type="EMBL" id="JABFAF010000011">
    <property type="protein sequence ID" value="MBA0870956.1"/>
    <property type="molecule type" value="Genomic_DNA"/>
</dbReference>
<comment type="caution">
    <text evidence="1">The sequence shown here is derived from an EMBL/GenBank/DDBJ whole genome shotgun (WGS) entry which is preliminary data.</text>
</comment>
<reference evidence="1 2" key="1">
    <citation type="journal article" date="2019" name="Genome Biol. Evol.">
        <title>Insights into the evolution of the New World diploid cottons (Gossypium, subgenus Houzingenia) based on genome sequencing.</title>
        <authorList>
            <person name="Grover C.E."/>
            <person name="Arick M.A. 2nd"/>
            <person name="Thrash A."/>
            <person name="Conover J.L."/>
            <person name="Sanders W.S."/>
            <person name="Peterson D.G."/>
            <person name="Frelichowski J.E."/>
            <person name="Scheffler J.A."/>
            <person name="Scheffler B.E."/>
            <person name="Wendel J.F."/>
        </authorList>
    </citation>
    <scope>NUCLEOTIDE SEQUENCE [LARGE SCALE GENOMIC DNA]</scope>
    <source>
        <strain evidence="1">1</strain>
        <tissue evidence="1">Leaf</tissue>
    </source>
</reference>
<dbReference type="AlphaFoldDB" id="A0A7J9MJN1"/>
<dbReference type="Proteomes" id="UP000593576">
    <property type="component" value="Unassembled WGS sequence"/>
</dbReference>
<name>A0A7J9MJN1_GOSSC</name>
<evidence type="ECO:0000313" key="1">
    <source>
        <dbReference type="EMBL" id="MBA0870956.1"/>
    </source>
</evidence>
<gene>
    <name evidence="1" type="ORF">Goshw_019357</name>
</gene>
<evidence type="ECO:0008006" key="3">
    <source>
        <dbReference type="Google" id="ProtNLM"/>
    </source>
</evidence>
<evidence type="ECO:0000313" key="2">
    <source>
        <dbReference type="Proteomes" id="UP000593576"/>
    </source>
</evidence>
<protein>
    <recommendedName>
        <fullName evidence="3">RNase H type-1 domain-containing protein</fullName>
    </recommendedName>
</protein>
<sequence>MLKNLKGSKRKSLPEQEILISGNPLMNLSLRLTLMGPMTPSMQDLGRGDGVCQALRLGIRMGIECVIIEGDSLTTIKKAN</sequence>
<proteinExistence type="predicted"/>
<keyword evidence="2" id="KW-1185">Reference proteome</keyword>
<accession>A0A7J9MJN1</accession>
<organism evidence="1 2">
    <name type="scientific">Gossypium schwendimanii</name>
    <name type="common">Cotton</name>
    <dbReference type="NCBI Taxonomy" id="34291"/>
    <lineage>
        <taxon>Eukaryota</taxon>
        <taxon>Viridiplantae</taxon>
        <taxon>Streptophyta</taxon>
        <taxon>Embryophyta</taxon>
        <taxon>Tracheophyta</taxon>
        <taxon>Spermatophyta</taxon>
        <taxon>Magnoliopsida</taxon>
        <taxon>eudicotyledons</taxon>
        <taxon>Gunneridae</taxon>
        <taxon>Pentapetalae</taxon>
        <taxon>rosids</taxon>
        <taxon>malvids</taxon>
        <taxon>Malvales</taxon>
        <taxon>Malvaceae</taxon>
        <taxon>Malvoideae</taxon>
        <taxon>Gossypium</taxon>
    </lineage>
</organism>